<dbReference type="SUPFAM" id="SSF51735">
    <property type="entry name" value="NAD(P)-binding Rossmann-fold domains"/>
    <property type="match status" value="1"/>
</dbReference>
<dbReference type="PANTHER" id="PTHR43715">
    <property type="entry name" value="GDP-MANNOSE 4,6-DEHYDRATASE"/>
    <property type="match status" value="1"/>
</dbReference>
<dbReference type="InterPro" id="IPR016040">
    <property type="entry name" value="NAD(P)-bd_dom"/>
</dbReference>
<evidence type="ECO:0000256" key="4">
    <source>
        <dbReference type="ARBA" id="ARBA00022857"/>
    </source>
</evidence>
<dbReference type="HAMAP" id="MF_00955">
    <property type="entry name" value="GDP_Man_dehydratase"/>
    <property type="match status" value="1"/>
</dbReference>
<dbReference type="CDD" id="cd05260">
    <property type="entry name" value="GDP_MD_SDR_e"/>
    <property type="match status" value="1"/>
</dbReference>
<keyword evidence="9" id="KW-1185">Reference proteome</keyword>
<dbReference type="Gene3D" id="3.90.25.10">
    <property type="entry name" value="UDP-galactose 4-epimerase, domain 1"/>
    <property type="match status" value="1"/>
</dbReference>
<name>A0A1H0BS68_9ACTN</name>
<dbReference type="Pfam" id="PF16363">
    <property type="entry name" value="GDP_Man_Dehyd"/>
    <property type="match status" value="1"/>
</dbReference>
<feature type="domain" description="NAD(P)-binding" evidence="7">
    <location>
        <begin position="26"/>
        <end position="335"/>
    </location>
</feature>
<dbReference type="GO" id="GO:0008446">
    <property type="term" value="F:GDP-mannose 4,6-dehydratase activity"/>
    <property type="evidence" value="ECO:0007669"/>
    <property type="project" value="UniProtKB-UniRule"/>
</dbReference>
<dbReference type="AlphaFoldDB" id="A0A1H0BS68"/>
<keyword evidence="5 6" id="KW-0456">Lyase</keyword>
<dbReference type="EC" id="4.2.1.47" evidence="3 6"/>
<dbReference type="NCBIfam" id="TIGR01472">
    <property type="entry name" value="gmd"/>
    <property type="match status" value="1"/>
</dbReference>
<protein>
    <recommendedName>
        <fullName evidence="3 6">GDP-mannose 4,6-dehydratase</fullName>
        <ecNumber evidence="3 6">4.2.1.47</ecNumber>
    </recommendedName>
    <alternativeName>
        <fullName evidence="6">GDP-D-mannose dehydratase</fullName>
    </alternativeName>
</protein>
<accession>A0A1H0BS68</accession>
<dbReference type="PANTHER" id="PTHR43715:SF1">
    <property type="entry name" value="GDP-MANNOSE 4,6 DEHYDRATASE"/>
    <property type="match status" value="1"/>
</dbReference>
<comment type="catalytic activity">
    <reaction evidence="6">
        <text>GDP-alpha-D-mannose = GDP-4-dehydro-alpha-D-rhamnose + H2O</text>
        <dbReference type="Rhea" id="RHEA:23820"/>
        <dbReference type="ChEBI" id="CHEBI:15377"/>
        <dbReference type="ChEBI" id="CHEBI:57527"/>
        <dbReference type="ChEBI" id="CHEBI:57964"/>
        <dbReference type="EC" id="4.2.1.47"/>
    </reaction>
</comment>
<comment type="function">
    <text evidence="6">Catalyzes the conversion of GDP-D-mannose to GDP-4-dehydro-6-deoxy-D-mannose.</text>
</comment>
<comment type="caution">
    <text evidence="6">Lacks conserved residue(s) required for the propagation of feature annotation.</text>
</comment>
<evidence type="ECO:0000256" key="1">
    <source>
        <dbReference type="ARBA" id="ARBA00001937"/>
    </source>
</evidence>
<evidence type="ECO:0000259" key="7">
    <source>
        <dbReference type="Pfam" id="PF16363"/>
    </source>
</evidence>
<dbReference type="GO" id="GO:0042351">
    <property type="term" value="P:'de novo' GDP-L-fucose biosynthetic process"/>
    <property type="evidence" value="ECO:0007669"/>
    <property type="project" value="TreeGrafter"/>
</dbReference>
<dbReference type="EMBL" id="FNIC01000003">
    <property type="protein sequence ID" value="SDN48508.1"/>
    <property type="molecule type" value="Genomic_DNA"/>
</dbReference>
<proteinExistence type="inferred from homology"/>
<sequence>MSEGGALSSTNPTFEQDGIDVPKRAFITGITGQDGSYLAELLLAKGYEVHGLVRRSSSFNRGRIDPIYLDAEAGERLFLHYGDMTDGVSLVNLVLEIQPDEVYNLAAQSHVRVSFEMPEYTASADGIGTVRLLEAIRAAKLDCRFYQASTSEMFGATPPPQNEKTLFYPRSPYAAAKLYAHWMTVNYREAYDMYAVSGILFNHESPRRGETFLTRKVTKAVAAIKGGHQDILMLGNIDAVRDWGYAKEYVEGMWRMLQADEPTDYVLATGVGTTVRDFVELAFQHVDLDWRDYVMFDDKYERPTEVDALIGDPSKARELLDWKAQTDVEALAKLMVDADIAALAEISPPDPR</sequence>
<evidence type="ECO:0000256" key="2">
    <source>
        <dbReference type="ARBA" id="ARBA00009263"/>
    </source>
</evidence>
<evidence type="ECO:0000313" key="9">
    <source>
        <dbReference type="Proteomes" id="UP000199004"/>
    </source>
</evidence>
<dbReference type="InterPro" id="IPR006368">
    <property type="entry name" value="GDP_Man_deHydtase"/>
</dbReference>
<comment type="cofactor">
    <cofactor evidence="1 6">
        <name>NADP(+)</name>
        <dbReference type="ChEBI" id="CHEBI:58349"/>
    </cofactor>
</comment>
<keyword evidence="4 6" id="KW-0521">NADP</keyword>
<reference evidence="8 9" key="1">
    <citation type="submission" date="2016-10" db="EMBL/GenBank/DDBJ databases">
        <authorList>
            <person name="de Groot N.N."/>
        </authorList>
    </citation>
    <scope>NUCLEOTIDE SEQUENCE [LARGE SCALE GENOMIC DNA]</scope>
    <source>
        <strain evidence="8 9">CGMCC 1.11147</strain>
    </source>
</reference>
<evidence type="ECO:0000256" key="6">
    <source>
        <dbReference type="HAMAP-Rule" id="MF_00955"/>
    </source>
</evidence>
<gene>
    <name evidence="6" type="primary">gmd</name>
    <name evidence="8" type="ORF">SAMN05192576_2218</name>
</gene>
<dbReference type="Gene3D" id="3.40.50.720">
    <property type="entry name" value="NAD(P)-binding Rossmann-like Domain"/>
    <property type="match status" value="1"/>
</dbReference>
<evidence type="ECO:0000256" key="5">
    <source>
        <dbReference type="ARBA" id="ARBA00023239"/>
    </source>
</evidence>
<evidence type="ECO:0000256" key="3">
    <source>
        <dbReference type="ARBA" id="ARBA00011989"/>
    </source>
</evidence>
<dbReference type="GO" id="GO:0070401">
    <property type="term" value="F:NADP+ binding"/>
    <property type="evidence" value="ECO:0007669"/>
    <property type="project" value="UniProtKB-UniRule"/>
</dbReference>
<evidence type="ECO:0000313" key="8">
    <source>
        <dbReference type="EMBL" id="SDN48508.1"/>
    </source>
</evidence>
<dbReference type="STRING" id="1005944.SAMN05192576_2218"/>
<dbReference type="InterPro" id="IPR036291">
    <property type="entry name" value="NAD(P)-bd_dom_sf"/>
</dbReference>
<organism evidence="8 9">
    <name type="scientific">Nocardioides szechwanensis</name>
    <dbReference type="NCBI Taxonomy" id="1005944"/>
    <lineage>
        <taxon>Bacteria</taxon>
        <taxon>Bacillati</taxon>
        <taxon>Actinomycetota</taxon>
        <taxon>Actinomycetes</taxon>
        <taxon>Propionibacteriales</taxon>
        <taxon>Nocardioidaceae</taxon>
        <taxon>Nocardioides</taxon>
    </lineage>
</organism>
<dbReference type="Proteomes" id="UP000199004">
    <property type="component" value="Unassembled WGS sequence"/>
</dbReference>
<comment type="similarity">
    <text evidence="2 6">Belongs to the NAD(P)-dependent epimerase/dehydratase family. GDP-mannose 4,6-dehydratase subfamily.</text>
</comment>
<dbReference type="FunFam" id="3.40.50.720:FF:000102">
    <property type="entry name" value="GDP-mannose 4,6-dehydratase"/>
    <property type="match status" value="1"/>
</dbReference>